<dbReference type="GO" id="GO:0003677">
    <property type="term" value="F:DNA binding"/>
    <property type="evidence" value="ECO:0007669"/>
    <property type="project" value="InterPro"/>
</dbReference>
<dbReference type="InterPro" id="IPR011856">
    <property type="entry name" value="tRNA_endonuc-like_dom_sf"/>
</dbReference>
<dbReference type="AlphaFoldDB" id="A0A497F2U0"/>
<dbReference type="InterPro" id="IPR011335">
    <property type="entry name" value="Restrct_endonuc-II-like"/>
</dbReference>
<gene>
    <name evidence="2" type="ORF">DRJ31_05915</name>
    <name evidence="3" type="ORF">DRJ33_00330</name>
</gene>
<dbReference type="EMBL" id="QMQX01000003">
    <property type="protein sequence ID" value="RLE53716.1"/>
    <property type="molecule type" value="Genomic_DNA"/>
</dbReference>
<evidence type="ECO:0000313" key="3">
    <source>
        <dbReference type="EMBL" id="RLE53716.1"/>
    </source>
</evidence>
<organism evidence="3 4">
    <name type="scientific">Thermoproteota archaeon</name>
    <dbReference type="NCBI Taxonomy" id="2056631"/>
    <lineage>
        <taxon>Archaea</taxon>
        <taxon>Thermoproteota</taxon>
    </lineage>
</organism>
<evidence type="ECO:0000313" key="5">
    <source>
        <dbReference type="Proteomes" id="UP000278475"/>
    </source>
</evidence>
<evidence type="ECO:0000259" key="1">
    <source>
        <dbReference type="Pfam" id="PF04471"/>
    </source>
</evidence>
<sequence>MNVAEKLKVIEAEVLKGRPIEELLKSFSWKEFEDFCAHVFEINGFQVLRNFRFKSRNKRFEVDIVAVRGALILCADCKRWGFKTGSFSSLAEAVEKQAERAQALSQRVAELYKLIKLKNAKEISIIPILISLHEKSMKIYDGIPIVPIFKLNNFLNEFDVYVGDLKVIKASLS</sequence>
<dbReference type="Proteomes" id="UP000272051">
    <property type="component" value="Unassembled WGS sequence"/>
</dbReference>
<dbReference type="Pfam" id="PF04471">
    <property type="entry name" value="Mrr_cat"/>
    <property type="match status" value="1"/>
</dbReference>
<dbReference type="Proteomes" id="UP000278475">
    <property type="component" value="Unassembled WGS sequence"/>
</dbReference>
<reference evidence="4 5" key="1">
    <citation type="submission" date="2018-06" db="EMBL/GenBank/DDBJ databases">
        <title>Extensive metabolic versatility and redundancy in microbially diverse, dynamic hydrothermal sediments.</title>
        <authorList>
            <person name="Dombrowski N."/>
            <person name="Teske A."/>
            <person name="Baker B.J."/>
        </authorList>
    </citation>
    <scope>NUCLEOTIDE SEQUENCE [LARGE SCALE GENOMIC DNA]</scope>
    <source>
        <strain evidence="3">B34_G17</strain>
        <strain evidence="2">B66_G16</strain>
    </source>
</reference>
<evidence type="ECO:0000313" key="4">
    <source>
        <dbReference type="Proteomes" id="UP000272051"/>
    </source>
</evidence>
<dbReference type="Gene3D" id="3.40.1350.10">
    <property type="match status" value="1"/>
</dbReference>
<comment type="caution">
    <text evidence="3">The sequence shown here is derived from an EMBL/GenBank/DDBJ whole genome shotgun (WGS) entry which is preliminary data.</text>
</comment>
<feature type="domain" description="Restriction endonuclease type IV Mrr" evidence="1">
    <location>
        <begin position="24"/>
        <end position="83"/>
    </location>
</feature>
<evidence type="ECO:0000313" key="2">
    <source>
        <dbReference type="EMBL" id="RLE49095.1"/>
    </source>
</evidence>
<dbReference type="GO" id="GO:0004519">
    <property type="term" value="F:endonuclease activity"/>
    <property type="evidence" value="ECO:0007669"/>
    <property type="project" value="InterPro"/>
</dbReference>
<protein>
    <recommendedName>
        <fullName evidence="1">Restriction endonuclease type IV Mrr domain-containing protein</fullName>
    </recommendedName>
</protein>
<accession>A0A497F2U0</accession>
<dbReference type="EMBL" id="QMQV01000049">
    <property type="protein sequence ID" value="RLE49095.1"/>
    <property type="molecule type" value="Genomic_DNA"/>
</dbReference>
<proteinExistence type="predicted"/>
<dbReference type="InterPro" id="IPR007560">
    <property type="entry name" value="Restrct_endonuc_IV_Mrr"/>
</dbReference>
<name>A0A497F2U0_9CREN</name>
<dbReference type="SUPFAM" id="SSF52980">
    <property type="entry name" value="Restriction endonuclease-like"/>
    <property type="match status" value="1"/>
</dbReference>
<dbReference type="GO" id="GO:0009307">
    <property type="term" value="P:DNA restriction-modification system"/>
    <property type="evidence" value="ECO:0007669"/>
    <property type="project" value="InterPro"/>
</dbReference>